<evidence type="ECO:0000313" key="3">
    <source>
        <dbReference type="EMBL" id="EAS03955.1"/>
    </source>
</evidence>
<accession>I7LX86</accession>
<keyword evidence="4" id="KW-1185">Reference proteome</keyword>
<dbReference type="KEGG" id="tet:TTHERM_00456930"/>
<reference evidence="4" key="1">
    <citation type="journal article" date="2006" name="PLoS Biol.">
        <title>Macronuclear genome sequence of the ciliate Tetrahymena thermophila, a model eukaryote.</title>
        <authorList>
            <person name="Eisen J.A."/>
            <person name="Coyne R.S."/>
            <person name="Wu M."/>
            <person name="Wu D."/>
            <person name="Thiagarajan M."/>
            <person name="Wortman J.R."/>
            <person name="Badger J.H."/>
            <person name="Ren Q."/>
            <person name="Amedeo P."/>
            <person name="Jones K.M."/>
            <person name="Tallon L.J."/>
            <person name="Delcher A.L."/>
            <person name="Salzberg S.L."/>
            <person name="Silva J.C."/>
            <person name="Haas B.J."/>
            <person name="Majoros W.H."/>
            <person name="Farzad M."/>
            <person name="Carlton J.M."/>
            <person name="Smith R.K. Jr."/>
            <person name="Garg J."/>
            <person name="Pearlman R.E."/>
            <person name="Karrer K.M."/>
            <person name="Sun L."/>
            <person name="Manning G."/>
            <person name="Elde N.C."/>
            <person name="Turkewitz A.P."/>
            <person name="Asai D.J."/>
            <person name="Wilkes D.E."/>
            <person name="Wang Y."/>
            <person name="Cai H."/>
            <person name="Collins K."/>
            <person name="Stewart B.A."/>
            <person name="Lee S.R."/>
            <person name="Wilamowska K."/>
            <person name="Weinberg Z."/>
            <person name="Ruzzo W.L."/>
            <person name="Wloga D."/>
            <person name="Gaertig J."/>
            <person name="Frankel J."/>
            <person name="Tsao C.-C."/>
            <person name="Gorovsky M.A."/>
            <person name="Keeling P.J."/>
            <person name="Waller R.F."/>
            <person name="Patron N.J."/>
            <person name="Cherry J.M."/>
            <person name="Stover N.A."/>
            <person name="Krieger C.J."/>
            <person name="del Toro C."/>
            <person name="Ryder H.F."/>
            <person name="Williamson S.C."/>
            <person name="Barbeau R.A."/>
            <person name="Hamilton E.P."/>
            <person name="Orias E."/>
        </authorList>
    </citation>
    <scope>NUCLEOTIDE SEQUENCE [LARGE SCALE GENOMIC DNA]</scope>
    <source>
        <strain evidence="4">SB210</strain>
    </source>
</reference>
<name>I7LX86_TETTS</name>
<dbReference type="AlphaFoldDB" id="I7LX86"/>
<feature type="region of interest" description="Disordered" evidence="2">
    <location>
        <begin position="1"/>
        <end position="48"/>
    </location>
</feature>
<dbReference type="EMBL" id="GG662464">
    <property type="protein sequence ID" value="EAS03955.1"/>
    <property type="molecule type" value="Genomic_DNA"/>
</dbReference>
<organism evidence="3 4">
    <name type="scientific">Tetrahymena thermophila (strain SB210)</name>
    <dbReference type="NCBI Taxonomy" id="312017"/>
    <lineage>
        <taxon>Eukaryota</taxon>
        <taxon>Sar</taxon>
        <taxon>Alveolata</taxon>
        <taxon>Ciliophora</taxon>
        <taxon>Intramacronucleata</taxon>
        <taxon>Oligohymenophorea</taxon>
        <taxon>Hymenostomatida</taxon>
        <taxon>Tetrahymenina</taxon>
        <taxon>Tetrahymenidae</taxon>
        <taxon>Tetrahymena</taxon>
    </lineage>
</organism>
<dbReference type="GeneID" id="7845298"/>
<evidence type="ECO:0000256" key="2">
    <source>
        <dbReference type="SAM" id="MobiDB-lite"/>
    </source>
</evidence>
<sequence>MSDFFKEFNSEQEQKIDYQFKSQTQSKPNFSSNNNNYGDFQNSDNQNKEHDDYMQTIEIQNTTAQNAQMQNNENDIQENNENHETQNEIENDIYEEQQEKDQSQQNEIQNYKLESGDYEFMKEAILKKNNNVIEISAFFKIGQEYQLFQKIIQPEEDGQNIKLEQQYIKVITFQSEEENEESLRNSNVNYILKRFVIICNNGFHFQCDDDENLKFLELQNIKHNYQTNSIEFQCFNDDYEYQFDQNIMTKNNDTLQIEDFQKFIESIS</sequence>
<keyword evidence="1" id="KW-0175">Coiled coil</keyword>
<dbReference type="RefSeq" id="XP_001024200.1">
    <property type="nucleotide sequence ID" value="XM_001024200.2"/>
</dbReference>
<dbReference type="Proteomes" id="UP000009168">
    <property type="component" value="Unassembled WGS sequence"/>
</dbReference>
<dbReference type="InParanoid" id="I7LX86"/>
<proteinExistence type="predicted"/>
<gene>
    <name evidence="3" type="ORF">TTHERM_00456930</name>
</gene>
<evidence type="ECO:0000256" key="1">
    <source>
        <dbReference type="SAM" id="Coils"/>
    </source>
</evidence>
<feature type="compositionally biased region" description="Basic and acidic residues" evidence="2">
    <location>
        <begin position="1"/>
        <end position="18"/>
    </location>
</feature>
<dbReference type="HOGENOM" id="CLU_1040058_0_0_1"/>
<evidence type="ECO:0000313" key="4">
    <source>
        <dbReference type="Proteomes" id="UP000009168"/>
    </source>
</evidence>
<feature type="coiled-coil region" evidence="1">
    <location>
        <begin position="59"/>
        <end position="114"/>
    </location>
</feature>
<protein>
    <submittedName>
        <fullName evidence="3">Uncharacterized protein</fullName>
    </submittedName>
</protein>
<feature type="compositionally biased region" description="Polar residues" evidence="2">
    <location>
        <begin position="20"/>
        <end position="45"/>
    </location>
</feature>